<dbReference type="Gene3D" id="3.30.70.1820">
    <property type="entry name" value="L1 transposable element, RRM domain"/>
    <property type="match status" value="1"/>
</dbReference>
<keyword evidence="2" id="KW-1185">Reference proteome</keyword>
<dbReference type="RefSeq" id="XP_065656434.1">
    <property type="nucleotide sequence ID" value="XM_065800362.1"/>
</dbReference>
<dbReference type="InterPro" id="IPR004244">
    <property type="entry name" value="Transposase_22"/>
</dbReference>
<dbReference type="PANTHER" id="PTHR11505">
    <property type="entry name" value="L1 TRANSPOSABLE ELEMENT-RELATED"/>
    <property type="match status" value="1"/>
</dbReference>
<organism evidence="2 3">
    <name type="scientific">Hydra vulgaris</name>
    <name type="common">Hydra</name>
    <name type="synonym">Hydra attenuata</name>
    <dbReference type="NCBI Taxonomy" id="6087"/>
    <lineage>
        <taxon>Eukaryota</taxon>
        <taxon>Metazoa</taxon>
        <taxon>Cnidaria</taxon>
        <taxon>Hydrozoa</taxon>
        <taxon>Hydroidolina</taxon>
        <taxon>Anthoathecata</taxon>
        <taxon>Aplanulata</taxon>
        <taxon>Hydridae</taxon>
        <taxon>Hydra</taxon>
    </lineage>
</organism>
<gene>
    <name evidence="3" type="primary">LOC136081933</name>
</gene>
<dbReference type="GeneID" id="136081933"/>
<evidence type="ECO:0000256" key="1">
    <source>
        <dbReference type="SAM" id="Coils"/>
    </source>
</evidence>
<feature type="coiled-coil region" evidence="1">
    <location>
        <begin position="13"/>
        <end position="44"/>
    </location>
</feature>
<protein>
    <submittedName>
        <fullName evidence="3">Uncharacterized protein LOC136081933</fullName>
    </submittedName>
</protein>
<reference evidence="3" key="1">
    <citation type="submission" date="2025-08" db="UniProtKB">
        <authorList>
            <consortium name="RefSeq"/>
        </authorList>
    </citation>
    <scope>IDENTIFICATION</scope>
</reference>
<accession>A0ABM4C4D6</accession>
<keyword evidence="1" id="KW-0175">Coiled coil</keyword>
<dbReference type="Proteomes" id="UP001652625">
    <property type="component" value="Chromosome 06"/>
</dbReference>
<name>A0ABM4C4D6_HYDVU</name>
<evidence type="ECO:0000313" key="2">
    <source>
        <dbReference type="Proteomes" id="UP001652625"/>
    </source>
</evidence>
<sequence>MEVSIKNIEKLMKSMLEEQRKSILKETEKLLKEQESNFAKITCANMKIITERLEKIESDLNKDKIKIKGMLKDISELKESIDFQEEISMKRISETNKRIDEVKKLYNEKTLLDSNNESNFLKDIKKKLVDLENRSRRNNLRIDGVKELPDESWEDSTKIVKKIFSEKLQINKEIIIERAHRSGSIKSGKERSIVLKLLNFNDKKLILLNSKKLRGTGVFINEDFAKETMEKRKKLWDEVIKLRKEGKYAILKFDSIFCRDHRK</sequence>
<proteinExistence type="predicted"/>
<evidence type="ECO:0000313" key="3">
    <source>
        <dbReference type="RefSeq" id="XP_065656434.1"/>
    </source>
</evidence>